<evidence type="ECO:0000256" key="6">
    <source>
        <dbReference type="ARBA" id="ARBA00023014"/>
    </source>
</evidence>
<evidence type="ECO:0000256" key="5">
    <source>
        <dbReference type="ARBA" id="ARBA00023004"/>
    </source>
</evidence>
<dbReference type="GO" id="GO:0019104">
    <property type="term" value="F:DNA N-glycosylase activity"/>
    <property type="evidence" value="ECO:0007669"/>
    <property type="project" value="InterPro"/>
</dbReference>
<dbReference type="Gene3D" id="1.10.340.30">
    <property type="entry name" value="Hypothetical protein, domain 2"/>
    <property type="match status" value="1"/>
</dbReference>
<name>A0A2S0NIY4_SALMI</name>
<dbReference type="SMART" id="SM00525">
    <property type="entry name" value="FES"/>
    <property type="match status" value="1"/>
</dbReference>
<evidence type="ECO:0000256" key="8">
    <source>
        <dbReference type="ARBA" id="ARBA00023242"/>
    </source>
</evidence>
<dbReference type="InterPro" id="IPR023170">
    <property type="entry name" value="HhH_base_excis_C"/>
</dbReference>
<comment type="similarity">
    <text evidence="3">Belongs to the DNA glycosylase family. DEMETER subfamily.</text>
</comment>
<dbReference type="GO" id="GO:0005634">
    <property type="term" value="C:nucleus"/>
    <property type="evidence" value="ECO:0007669"/>
    <property type="project" value="UniProtKB-SubCell"/>
</dbReference>
<sequence>MNAKKERSNTFIRRKDFKSGFAAHIIEVQDHTEDKVVVSCHGNTENHTQSEEDITNMDASTHKMDCDGANTHDQNDCAAIITNNDVLFSSFSMPPPSSEKVDCHGINNSVILEAQQVVVNETNSGREMAVAEVKDVAWVPLTPQIQAKVVYSEKENGTANNYEYSKSNISGSAAPKCGKSESLIDILKKMCTRHKKPHKRKKMKRHNPKVGPITPCTPKPRTPKPAKKVKKKSVDSINIDAKATISKRVCKRKLDFGEECPAMGQEELMKPQVTKDVPSEKVGPNTPKICKKRRWMRRTAKLNNLIRWIHEQLPATRTQVQEEEVDNTISRTQFQEDEVDNTISCNGSILNAPVAKITDLQENVENVLLIQGDKDVRDALADFIVKKMQSLCINEECCDALVVAQKKYKGIVDLDQETMVVWNLLTRDDWNTSAEAEALGADHEEYMKRERELLRNNLEVFRERMHVVQGNRQFSSWKGSIVDSIVGVFLTQNVSDHASSTAFMTFVSRYPPLSVDEQNARIRLLDKQVMVVESSSDKSEFIPEVDPPIQVERRTGKGNKKQELPINWDDLRKQYSHGVSRERTEQNTDSINWEAMRQAPIEEVADVIRQRGMSNQLAGRIKGFLDRLVRDHGNIDLEWLRNVPPPKAKEYLLSISGLGLKSTECVRLLALHYPAFPVDTNAGRFFVRIGWVPLKKLPEGVKLHELNDYPTLDSIQKYMWSRACNNDHQLLYETHCHSVTIGKSFCTKLQPNCKECPMRDECAHYASALASNTPRLQGFQANLSLEVPILTNSDGNDVIYHSNSETIIELPSSPVAETTTMEPLCSQPIIELPPSLVVETAPMEPLDIGDIEDIGTLSRVGNIGTLRRVERSKKIRSFIGEDNEISQALVAINPNVASFQLPKQKLEYRLRMVHEVCELPDSHPFLATFSKRVYGDRCPYLLAMWTEDECSEEATTCDTGKPSLSREVVECQKRIKGTILIPCFTANRGRFPLNGTYFQINEVFADHESSLRPIDVPRELIWNLKRRILYCGTSITSICKGMNMVEVAYIFNRGFICIRGFDTKSRAAVAMVNRFHSN</sequence>
<dbReference type="SMART" id="SM00478">
    <property type="entry name" value="ENDO3c"/>
    <property type="match status" value="1"/>
</dbReference>
<dbReference type="InterPro" id="IPR011257">
    <property type="entry name" value="DNA_glycosylase"/>
</dbReference>
<keyword evidence="5" id="KW-0408">Iron</keyword>
<evidence type="ECO:0000256" key="7">
    <source>
        <dbReference type="ARBA" id="ARBA00023125"/>
    </source>
</evidence>
<keyword evidence="4" id="KW-0479">Metal-binding</keyword>
<proteinExistence type="inferred from homology"/>
<dbReference type="Pfam" id="PF15628">
    <property type="entry name" value="RRM_DME"/>
    <property type="match status" value="1"/>
</dbReference>
<feature type="domain" description="HhH-GPD" evidence="10">
    <location>
        <begin position="575"/>
        <end position="724"/>
    </location>
</feature>
<dbReference type="InterPro" id="IPR003651">
    <property type="entry name" value="Endonuclease3_FeS-loop_motif"/>
</dbReference>
<evidence type="ECO:0000256" key="9">
    <source>
        <dbReference type="SAM" id="MobiDB-lite"/>
    </source>
</evidence>
<feature type="region of interest" description="Disordered" evidence="9">
    <location>
        <begin position="193"/>
        <end position="235"/>
    </location>
</feature>
<dbReference type="InterPro" id="IPR003265">
    <property type="entry name" value="HhH-GPD_domain"/>
</dbReference>
<evidence type="ECO:0000256" key="2">
    <source>
        <dbReference type="ARBA" id="ARBA00004123"/>
    </source>
</evidence>
<dbReference type="AlphaFoldDB" id="A0A2S0NIY4"/>
<evidence type="ECO:0000259" key="10">
    <source>
        <dbReference type="SMART" id="SM00478"/>
    </source>
</evidence>
<evidence type="ECO:0000256" key="4">
    <source>
        <dbReference type="ARBA" id="ARBA00022723"/>
    </source>
</evidence>
<dbReference type="EMBL" id="MG602220">
    <property type="protein sequence ID" value="AVP26972.1"/>
    <property type="molecule type" value="Genomic_DNA"/>
</dbReference>
<feature type="compositionally biased region" description="Basic residues" evidence="9">
    <location>
        <begin position="193"/>
        <end position="208"/>
    </location>
</feature>
<dbReference type="PANTHER" id="PTHR46213:SF13">
    <property type="entry name" value="DEMETER-LIKE PROTEIN 2-RELATED"/>
    <property type="match status" value="1"/>
</dbReference>
<comment type="subcellular location">
    <subcellularLocation>
        <location evidence="2">Nucleus</location>
    </subcellularLocation>
</comment>
<evidence type="ECO:0000313" key="11">
    <source>
        <dbReference type="EMBL" id="AVP26972.1"/>
    </source>
</evidence>
<keyword evidence="8" id="KW-0539">Nucleus</keyword>
<feature type="compositionally biased region" description="Basic residues" evidence="9">
    <location>
        <begin position="221"/>
        <end position="231"/>
    </location>
</feature>
<dbReference type="GO" id="GO:0035514">
    <property type="term" value="F:DNA demethylase activity"/>
    <property type="evidence" value="ECO:0007669"/>
    <property type="project" value="InterPro"/>
</dbReference>
<dbReference type="InterPro" id="IPR028925">
    <property type="entry name" value="RRM_DME"/>
</dbReference>
<dbReference type="GO" id="GO:0141166">
    <property type="term" value="P:chromosomal 5-methylcytosine DNA demethylation pathway"/>
    <property type="evidence" value="ECO:0007669"/>
    <property type="project" value="InterPro"/>
</dbReference>
<dbReference type="CDD" id="cd00056">
    <property type="entry name" value="ENDO3c"/>
    <property type="match status" value="1"/>
</dbReference>
<dbReference type="GO" id="GO:0051539">
    <property type="term" value="F:4 iron, 4 sulfur cluster binding"/>
    <property type="evidence" value="ECO:0007669"/>
    <property type="project" value="InterPro"/>
</dbReference>
<dbReference type="Gene3D" id="1.10.1670.10">
    <property type="entry name" value="Helix-hairpin-Helix base-excision DNA repair enzymes (C-terminal)"/>
    <property type="match status" value="1"/>
</dbReference>
<comment type="cofactor">
    <cofactor evidence="1">
        <name>[4Fe-4S] cluster</name>
        <dbReference type="ChEBI" id="CHEBI:49883"/>
    </cofactor>
</comment>
<organism evidence="11">
    <name type="scientific">Salvia miltiorrhiza</name>
    <name type="common">Chinese sage</name>
    <dbReference type="NCBI Taxonomy" id="226208"/>
    <lineage>
        <taxon>Eukaryota</taxon>
        <taxon>Viridiplantae</taxon>
        <taxon>Streptophyta</taxon>
        <taxon>Embryophyta</taxon>
        <taxon>Tracheophyta</taxon>
        <taxon>Spermatophyta</taxon>
        <taxon>Magnoliopsida</taxon>
        <taxon>eudicotyledons</taxon>
        <taxon>Gunneridae</taxon>
        <taxon>Pentapetalae</taxon>
        <taxon>asterids</taxon>
        <taxon>lamiids</taxon>
        <taxon>Lamiales</taxon>
        <taxon>Lamiaceae</taxon>
        <taxon>Nepetoideae</taxon>
        <taxon>Mentheae</taxon>
        <taxon>Salviinae</taxon>
        <taxon>Salvia</taxon>
        <taxon>Salvia incertae sedis</taxon>
    </lineage>
</organism>
<protein>
    <submittedName>
        <fullName evidence="11">DEMETER-like DNA glycosylase</fullName>
    </submittedName>
</protein>
<dbReference type="GO" id="GO:0003677">
    <property type="term" value="F:DNA binding"/>
    <property type="evidence" value="ECO:0007669"/>
    <property type="project" value="UniProtKB-KW"/>
</dbReference>
<dbReference type="GO" id="GO:0006284">
    <property type="term" value="P:base-excision repair"/>
    <property type="evidence" value="ECO:0007669"/>
    <property type="project" value="InterPro"/>
</dbReference>
<evidence type="ECO:0000256" key="1">
    <source>
        <dbReference type="ARBA" id="ARBA00001966"/>
    </source>
</evidence>
<keyword evidence="6" id="KW-0411">Iron-sulfur</keyword>
<accession>A0A2S0NIY4</accession>
<dbReference type="PANTHER" id="PTHR46213">
    <property type="entry name" value="TRANSCRIPTIONAL ACTIVATOR DEMETER"/>
    <property type="match status" value="1"/>
</dbReference>
<gene>
    <name evidence="11" type="primary">DML6</name>
</gene>
<dbReference type="GO" id="GO:0046872">
    <property type="term" value="F:metal ion binding"/>
    <property type="evidence" value="ECO:0007669"/>
    <property type="project" value="UniProtKB-KW"/>
</dbReference>
<reference evidence="11" key="1">
    <citation type="submission" date="2017-12" db="EMBL/GenBank/DDBJ databases">
        <title>Systematic analysis of DEMETER-like DNA glycosylase genes shows lineage-specific smi-miR7972 involved in SmDML1 regulation in Salvia miltiorrhiza.</title>
        <authorList>
            <person name="Li J."/>
            <person name="Li C.L."/>
            <person name="Lu S.F."/>
        </authorList>
    </citation>
    <scope>NUCLEOTIDE SEQUENCE</scope>
</reference>
<dbReference type="SUPFAM" id="SSF48150">
    <property type="entry name" value="DNA-glycosylase"/>
    <property type="match status" value="1"/>
</dbReference>
<dbReference type="InterPro" id="IPR044811">
    <property type="entry name" value="DME/ROS1"/>
</dbReference>
<evidence type="ECO:0000256" key="3">
    <source>
        <dbReference type="ARBA" id="ARBA00005646"/>
    </source>
</evidence>
<keyword evidence="7" id="KW-0238">DNA-binding</keyword>